<dbReference type="Pfam" id="PF06280">
    <property type="entry name" value="fn3_5"/>
    <property type="match status" value="1"/>
</dbReference>
<evidence type="ECO:0000313" key="17">
    <source>
        <dbReference type="EMBL" id="KJD47473.1"/>
    </source>
</evidence>
<dbReference type="InterPro" id="IPR008964">
    <property type="entry name" value="Invasin/intimin_cell_adhesion"/>
</dbReference>
<keyword evidence="18" id="KW-1185">Reference proteome</keyword>
<feature type="signal peptide" evidence="15">
    <location>
        <begin position="1"/>
        <end position="25"/>
    </location>
</feature>
<dbReference type="InterPro" id="IPR001119">
    <property type="entry name" value="SLH_dom"/>
</dbReference>
<keyword evidence="5" id="KW-0677">Repeat</keyword>
<evidence type="ECO:0000256" key="8">
    <source>
        <dbReference type="ARBA" id="ARBA00023001"/>
    </source>
</evidence>
<dbReference type="InterPro" id="IPR013783">
    <property type="entry name" value="Ig-like_fold"/>
</dbReference>
<dbReference type="GO" id="GO:0030245">
    <property type="term" value="P:cellulose catabolic process"/>
    <property type="evidence" value="ECO:0007669"/>
    <property type="project" value="UniProtKB-KW"/>
</dbReference>
<dbReference type="InterPro" id="IPR010435">
    <property type="entry name" value="C5a/SBT2-like_Fn3"/>
</dbReference>
<name>A0A0D7X8Y7_9BACL</name>
<dbReference type="SUPFAM" id="SSF81296">
    <property type="entry name" value="E set domains"/>
    <property type="match status" value="2"/>
</dbReference>
<evidence type="ECO:0000256" key="7">
    <source>
        <dbReference type="ARBA" id="ARBA00022825"/>
    </source>
</evidence>
<comment type="similarity">
    <text evidence="1 12 13">Belongs to the peptidase S8 family.</text>
</comment>
<dbReference type="SUPFAM" id="SSF52025">
    <property type="entry name" value="PA domain"/>
    <property type="match status" value="1"/>
</dbReference>
<dbReference type="SMART" id="SM00635">
    <property type="entry name" value="BID_2"/>
    <property type="match status" value="2"/>
</dbReference>
<dbReference type="Proteomes" id="UP000032534">
    <property type="component" value="Unassembled WGS sequence"/>
</dbReference>
<evidence type="ECO:0000256" key="9">
    <source>
        <dbReference type="ARBA" id="ARBA00023277"/>
    </source>
</evidence>
<dbReference type="RefSeq" id="WP_044644265.1">
    <property type="nucleotide sequence ID" value="NZ_JTHP01000001.1"/>
</dbReference>
<dbReference type="InterPro" id="IPR005102">
    <property type="entry name" value="Carbo-bd_X2"/>
</dbReference>
<dbReference type="Gene3D" id="2.60.40.1710">
    <property type="entry name" value="Subtilisin-like superfamily"/>
    <property type="match status" value="1"/>
</dbReference>
<dbReference type="SUPFAM" id="SSF52743">
    <property type="entry name" value="Subtilisin-like"/>
    <property type="match status" value="1"/>
</dbReference>
<feature type="chain" id="PRO_5002326393" evidence="15">
    <location>
        <begin position="26"/>
        <end position="2713"/>
    </location>
</feature>
<dbReference type="InterPro" id="IPR023827">
    <property type="entry name" value="Peptidase_S8_Asp-AS"/>
</dbReference>
<evidence type="ECO:0000259" key="16">
    <source>
        <dbReference type="PROSITE" id="PS51272"/>
    </source>
</evidence>
<dbReference type="GO" id="GO:0004252">
    <property type="term" value="F:serine-type endopeptidase activity"/>
    <property type="evidence" value="ECO:0007669"/>
    <property type="project" value="UniProtKB-UniRule"/>
</dbReference>
<dbReference type="Gene3D" id="3.50.30.30">
    <property type="match status" value="1"/>
</dbReference>
<dbReference type="GO" id="GO:0006508">
    <property type="term" value="P:proteolysis"/>
    <property type="evidence" value="ECO:0007669"/>
    <property type="project" value="UniProtKB-KW"/>
</dbReference>
<dbReference type="OrthoDB" id="9798386at2"/>
<keyword evidence="8" id="KW-0136">Cellulose degradation</keyword>
<dbReference type="InterPro" id="IPR034216">
    <property type="entry name" value="C5a_Peptidase"/>
</dbReference>
<dbReference type="CDD" id="cd07475">
    <property type="entry name" value="Peptidases_S8_C5a_Peptidase"/>
    <property type="match status" value="1"/>
</dbReference>
<evidence type="ECO:0000256" key="15">
    <source>
        <dbReference type="SAM" id="SignalP"/>
    </source>
</evidence>
<dbReference type="PROSITE" id="PS00138">
    <property type="entry name" value="SUBTILASE_SER"/>
    <property type="match status" value="1"/>
</dbReference>
<keyword evidence="3 12" id="KW-0645">Protease</keyword>
<feature type="active site" description="Charge relay system" evidence="11 12">
    <location>
        <position position="652"/>
    </location>
</feature>
<evidence type="ECO:0000256" key="14">
    <source>
        <dbReference type="SAM" id="MobiDB-lite"/>
    </source>
</evidence>
<feature type="domain" description="SLH" evidence="16">
    <location>
        <begin position="2531"/>
        <end position="2594"/>
    </location>
</feature>
<dbReference type="PROSITE" id="PS51272">
    <property type="entry name" value="SLH"/>
    <property type="match status" value="3"/>
</dbReference>
<dbReference type="InterPro" id="IPR023828">
    <property type="entry name" value="Peptidase_S8_Ser-AS"/>
</dbReference>
<dbReference type="Pfam" id="PF02368">
    <property type="entry name" value="Big_2"/>
    <property type="match status" value="2"/>
</dbReference>
<dbReference type="PRINTS" id="PR00723">
    <property type="entry name" value="SUBTILISIN"/>
</dbReference>
<dbReference type="Gene3D" id="3.80.10.10">
    <property type="entry name" value="Ribonuclease Inhibitor"/>
    <property type="match status" value="3"/>
</dbReference>
<evidence type="ECO:0000256" key="12">
    <source>
        <dbReference type="PROSITE-ProRule" id="PRU01240"/>
    </source>
</evidence>
<reference evidence="17 18" key="1">
    <citation type="submission" date="2014-11" db="EMBL/GenBank/DDBJ databases">
        <title>Draft Genome Sequences of Paenibacillus polymyxa NRRL B-30509 and Paenibacillus terrae NRRL B-30644, Strains from a Poultry Environment that Produce Tridecaptin A and Paenicidins.</title>
        <authorList>
            <person name="van Belkum M.J."/>
            <person name="Lohans C.T."/>
            <person name="Vederas J.C."/>
        </authorList>
    </citation>
    <scope>NUCLEOTIDE SEQUENCE [LARGE SCALE GENOMIC DNA]</scope>
    <source>
        <strain evidence="17 18">NRRL B-30644</strain>
    </source>
</reference>
<keyword evidence="4 15" id="KW-0732">Signal</keyword>
<dbReference type="InterPro" id="IPR003343">
    <property type="entry name" value="Big_2"/>
</dbReference>
<protein>
    <submittedName>
        <fullName evidence="17">Peptidase S8</fullName>
    </submittedName>
</protein>
<evidence type="ECO:0000256" key="1">
    <source>
        <dbReference type="ARBA" id="ARBA00011073"/>
    </source>
</evidence>
<dbReference type="InterPro" id="IPR053139">
    <property type="entry name" value="Surface_bspA-like"/>
</dbReference>
<evidence type="ECO:0000256" key="4">
    <source>
        <dbReference type="ARBA" id="ARBA00022729"/>
    </source>
</evidence>
<dbReference type="Gene3D" id="2.60.40.4070">
    <property type="match status" value="1"/>
</dbReference>
<evidence type="ECO:0000256" key="2">
    <source>
        <dbReference type="ARBA" id="ARBA00022525"/>
    </source>
</evidence>
<feature type="region of interest" description="Disordered" evidence="14">
    <location>
        <begin position="2269"/>
        <end position="2314"/>
    </location>
</feature>
<dbReference type="PANTHER" id="PTHR45661">
    <property type="entry name" value="SURFACE ANTIGEN"/>
    <property type="match status" value="1"/>
</dbReference>
<gene>
    <name evidence="17" type="ORF">QD47_00520</name>
</gene>
<feature type="active site" description="Charge relay system" evidence="11 12">
    <location>
        <position position="331"/>
    </location>
</feature>
<comment type="caution">
    <text evidence="17">The sequence shown here is derived from an EMBL/GenBank/DDBJ whole genome shotgun (WGS) entry which is preliminary data.</text>
</comment>
<dbReference type="InterPro" id="IPR046450">
    <property type="entry name" value="PA_dom_sf"/>
</dbReference>
<dbReference type="Pfam" id="PF02225">
    <property type="entry name" value="PA"/>
    <property type="match status" value="1"/>
</dbReference>
<dbReference type="Pfam" id="PF00082">
    <property type="entry name" value="Peptidase_S8"/>
    <property type="match status" value="1"/>
</dbReference>
<proteinExistence type="inferred from homology"/>
<dbReference type="Gene3D" id="2.60.40.1080">
    <property type="match status" value="2"/>
</dbReference>
<keyword evidence="6 12" id="KW-0378">Hydrolase</keyword>
<accession>A0A0D7X8Y7</accession>
<evidence type="ECO:0000256" key="11">
    <source>
        <dbReference type="PIRSR" id="PIRSR615500-1"/>
    </source>
</evidence>
<dbReference type="InterPro" id="IPR032675">
    <property type="entry name" value="LRR_dom_sf"/>
</dbReference>
<dbReference type="Gene3D" id="3.40.50.200">
    <property type="entry name" value="Peptidase S8/S53 domain"/>
    <property type="match status" value="1"/>
</dbReference>
<keyword evidence="9" id="KW-0119">Carbohydrate metabolism</keyword>
<dbReference type="InterPro" id="IPR003137">
    <property type="entry name" value="PA_domain"/>
</dbReference>
<dbReference type="EMBL" id="JTHP01000001">
    <property type="protein sequence ID" value="KJD47473.1"/>
    <property type="molecule type" value="Genomic_DNA"/>
</dbReference>
<dbReference type="SUPFAM" id="SSF49373">
    <property type="entry name" value="Invasin/intimin cell-adhesion fragments"/>
    <property type="match status" value="2"/>
</dbReference>
<dbReference type="PROSITE" id="PS51892">
    <property type="entry name" value="SUBTILASE"/>
    <property type="match status" value="1"/>
</dbReference>
<dbReference type="PANTHER" id="PTHR45661:SF3">
    <property type="entry name" value="IG-LIKE DOMAIN-CONTAINING PROTEIN"/>
    <property type="match status" value="1"/>
</dbReference>
<dbReference type="Pfam" id="PF13306">
    <property type="entry name" value="LRR_5"/>
    <property type="match status" value="3"/>
</dbReference>
<dbReference type="InterPro" id="IPR036852">
    <property type="entry name" value="Peptidase_S8/S53_dom_sf"/>
</dbReference>
<dbReference type="Pfam" id="PF00395">
    <property type="entry name" value="SLH"/>
    <property type="match status" value="3"/>
</dbReference>
<evidence type="ECO:0000256" key="3">
    <source>
        <dbReference type="ARBA" id="ARBA00022670"/>
    </source>
</evidence>
<dbReference type="GO" id="GO:0016020">
    <property type="term" value="C:membrane"/>
    <property type="evidence" value="ECO:0007669"/>
    <property type="project" value="InterPro"/>
</dbReference>
<dbReference type="InterPro" id="IPR000209">
    <property type="entry name" value="Peptidase_S8/S53_dom"/>
</dbReference>
<feature type="active site" description="Charge relay system" evidence="11 12">
    <location>
        <position position="256"/>
    </location>
</feature>
<evidence type="ECO:0000313" key="18">
    <source>
        <dbReference type="Proteomes" id="UP000032534"/>
    </source>
</evidence>
<evidence type="ECO:0000256" key="10">
    <source>
        <dbReference type="ARBA" id="ARBA00023326"/>
    </source>
</evidence>
<dbReference type="InterPro" id="IPR026906">
    <property type="entry name" value="LRR_5"/>
</dbReference>
<evidence type="ECO:0000256" key="5">
    <source>
        <dbReference type="ARBA" id="ARBA00022737"/>
    </source>
</evidence>
<dbReference type="PROSITE" id="PS00136">
    <property type="entry name" value="SUBTILASE_ASP"/>
    <property type="match status" value="1"/>
</dbReference>
<feature type="domain" description="SLH" evidence="16">
    <location>
        <begin position="2595"/>
        <end position="2653"/>
    </location>
</feature>
<dbReference type="PATRIC" id="fig|159743.3.peg.119"/>
<keyword evidence="10" id="KW-0624">Polysaccharide degradation</keyword>
<organism evidence="17 18">
    <name type="scientific">Paenibacillus terrae</name>
    <dbReference type="NCBI Taxonomy" id="159743"/>
    <lineage>
        <taxon>Bacteria</taxon>
        <taxon>Bacillati</taxon>
        <taxon>Bacillota</taxon>
        <taxon>Bacilli</taxon>
        <taxon>Bacillales</taxon>
        <taxon>Paenibacillaceae</taxon>
        <taxon>Paenibacillus</taxon>
    </lineage>
</organism>
<feature type="compositionally biased region" description="Low complexity" evidence="14">
    <location>
        <begin position="2282"/>
        <end position="2314"/>
    </location>
</feature>
<evidence type="ECO:0000256" key="13">
    <source>
        <dbReference type="RuleBase" id="RU003355"/>
    </source>
</evidence>
<sequence length="2713" mass="287155">MLKVWKNKWIAGFLIASLVSNTLFAAGSGFAAVATDENNIVPAPATTEQIASISASSLGEPAFKDKLENGSLNHSGIGKKSVAEVTYEASEETNVTQATYEPSGKVTVIVELQGAPLISSASPKAFGNQLNALRSSERTLTTQHESVKNQIRALSTKDSSSLKTFGLSKVTAPKLEVIYDYYMVMNAISLKVDYQQLKEIRQLPGVKNAWVANTYEKVVPKQSIEPLMANSSGMIGSPAAITAGYTGKGTTVAVIDTGLDWKHEAFSTNMPPSLTLKHTRKKVSDILNSIDMSAGKVNVDDIYMDDKVPFAYDYADKDTNVIPSASSDNAHGTHVAGTIAANGDKVKGIAPDAQLMIMKVFDDINGFTNDADIIAALDDSVKMGADVINMSLGSNAGFSTAGEASKDAMYSRIANAGINLVVAAGNSYSSAYQNQSGSNLPFADEPDSSIIAAPSTYEAALSVASMVNSGISDAPYILAGDRKIVFNDTSSAADPKIQALNRTYDYVYAGYGTAEDVQKAGDLKGKIALLSRGGQISFQEKVGAAYAAGAVAAVIYNNEAGKANMDISSYYIPAVSITKEDGEFLVNLDNKKLAVDEKFRTNAPNPDGYKMSEFSSWGVSPDLKLKPEITAPGENIYSTVPGNQYESMSGTSMASPHIAGAEAVVKQYVINKLNIADAVEREKLVHTLLMNTAHPAKDEDQQYYSPRKQGAGLANVHEAVTTGAYLTVKGNERPKAELGYNKTGAYSFTFDIHSISDEALTYALNTAALSEKIVTKDGKSLFAQKSTDYAEKGIQVQYSGATDGKVTVPARGTASVTVKITLSDALKAQFDQAAKNGTFIDGFVMLDAEKGVNLSMPFVGFYGDWGQPRIFDGTEYGKDGYSIKGSSPYNLYPGQGYLLGQNQVAIALGQEWGVMPEKFAISPRSLGNSYRILGVATGLLRNAESLKYTITDRDGNIVKEFDYSHVPKSLYYVSSGVVSWAEALLSDKPSFDGLDQNNNEVPEGIYAFKVTGVVAGTNGQGTDSWTFDFAYDKTGPTLADYSIYKENGKTFLKMIIKDNHYTSGLQLATENGGALSNLVAIKDADEKLADGTSVNTVTMDITDLKDKLTNNGLPTDKIQVDMFDYAFNSSSAGIVLEPIGTEGITLDKEALSLVVGTTEDLTANITPVNATYKTITWASSDPAIATVDTEGAVTGVSAGTVKITATTNGKSASSQVTVTPIGSQGIVLNRAALKLTVGSNKPLKATTNPEVVSGPITWTSSNESVASVDQNGMVKAKAAGTATITATASGKSATSRIMVEGASNSEFTIVSGVLTSYNGSGGHIVIPDHVTEIGEEAFAYHEDILSVKIPASVKKIGRAAFAYNKELKVVTLSEGLEVIGESSFSDLAKLEQITLPSTVTEIGDNAFARDTALKAMHLPDGLTRINQGAFRETNNLVSINIPDNVTEIDDHAFYLTTSLKEIKLPGNLNAIGRAAFSSSAIRSVEIPDSVTSIGDEAFWGSRIASVKLGSGLLTIGQRGFAETLISSVVIPDSVTTLGYAAFAENAKLANVSIGKDVTQMGQQAFDSTEISSLKNIEVSVGNTAFSSQDGVLFNKDKTTLVRYPAGHGRDAYTVPDSVTKIEDYAFHVAAHLSSITLTDGLQSIGQQAFDSSVSLLSLTIPDSVKTIGKAAFTHSDKLEKVKLGDGVEELGAYAFAYNFKLTSIDLGKGVKKIGDYAFQYNSSLVEITFPDQVQSLGSNVLGNSERLSIVNIGKGVTSIGGNPFASSLMVKSVNVAQDNDFYASEDGVLLDKAKTNLILYPAAKPDASYQIPATVKEISNYAFQKAQFLTDIQFPEGLLTIGTSAFSRTSNLKSVKLPDSLTEIGSFAFSDTGIESLVLGSNLTKINDWAFAFSNHLKSVAILDSNTTLGGFAFVGSPNLRVAILGEGVSNIGWGAFNDTTDLTLYGWQGSAAEEYAGSNSIPFKVYTPLSVHLKANHEASEGTIALSAEATGGIGNKSYSFRAWNESTQQTVTLDTYSAGNAYQWPTPQAGKYIVYADAKDETGVSKTGIRQIEVLASGEVIISAIPATISPTAHNFDLGHPTDVTTEITWNEAHSVTQAVYGVNQGPSRSVTEAVYDRDALIQGHDYTVNGNTLTLKKGFLSGLNLKEGDTVSVELLFDFGDKAVLTIRAIQNPVEVDASISPKTASFDKKASNQADVETTITWNSASSITDIKLEGASIGEAAYTVNQDVLTIKKEYLATQPKGNLPLEVQFDKGNDAILMINISDTSSNKDDDDSTDTDPSPDTSTGSGTASSGAGSSSSGSSTTGTPSITSSVRVLDAKGNVIESFSTKLNTSTGVATITMDSDFLNNAFATSQADGKGMKTVEVTVESNQAKSYELTLPASFVTAADASRAIKIKTGIAVVTLPGNMLGTAGAAGAQNITLGLSSGSKNKLDVQAKSDIGTRPSVELNLKANGKLLPWSNNNAAATVAIPYTPTAAELKNPEHIVIQYVDAAGHATPVTSGKYDALTGQVSFTTHHFSQYAVAYVEKSFQDLSQYAWAKKQIEVLSSKGVINGTTDTKFSPAAKITRAEYLTLLVKTLGLTTSFDSNFADVKQGSYYYEAAGIAKKLGIAGGSGDNKFNPNAPISRQDMMVLTDKALQKVNKLAATSSTTALESFSDRADIAGYAAASLAALVQEGLITGSDGKIAPKAPTTRAEAAVFLYRIYNQN</sequence>
<dbReference type="SUPFAM" id="SSF52058">
    <property type="entry name" value="L domain-like"/>
    <property type="match status" value="3"/>
</dbReference>
<dbReference type="Gene3D" id="2.60.40.10">
    <property type="entry name" value="Immunoglobulins"/>
    <property type="match status" value="2"/>
</dbReference>
<dbReference type="InterPro" id="IPR014756">
    <property type="entry name" value="Ig_E-set"/>
</dbReference>
<keyword evidence="2" id="KW-0964">Secreted</keyword>
<keyword evidence="7 12" id="KW-0720">Serine protease</keyword>
<dbReference type="Pfam" id="PF03442">
    <property type="entry name" value="CBM_X2"/>
    <property type="match status" value="2"/>
</dbReference>
<feature type="domain" description="SLH" evidence="16">
    <location>
        <begin position="2658"/>
        <end position="2713"/>
    </location>
</feature>
<dbReference type="InterPro" id="IPR015500">
    <property type="entry name" value="Peptidase_S8_subtilisin-rel"/>
</dbReference>
<dbReference type="InterPro" id="IPR022398">
    <property type="entry name" value="Peptidase_S8_His-AS"/>
</dbReference>
<dbReference type="PROSITE" id="PS00137">
    <property type="entry name" value="SUBTILASE_HIS"/>
    <property type="match status" value="1"/>
</dbReference>
<evidence type="ECO:0000256" key="6">
    <source>
        <dbReference type="ARBA" id="ARBA00022801"/>
    </source>
</evidence>